<feature type="domain" description="EamA" evidence="7">
    <location>
        <begin position="153"/>
        <end position="291"/>
    </location>
</feature>
<sequence length="308" mass="34677">MRSWLLLFSCNFMWALQFTCIKLVQDQVGSLFTVWGPMTLATIMLYPLIRLEAKGVRRTDRRSSDILIFLLLAVVGVFPGQVLITWGTRMSLASNAALLMLTLPVSTAFLAFLFLHEKMTTIRWVSFGLAIIGVIMCSDIDFRTLNFGKGYLYGNVLIFLGTLGSAFYNSYGKKILERYSPTEMLFFTYLAMFVVMTPLTMAQEPKVFANIPHFLLRTWIGLALLTFFHNYLSMVLFLKALKQLDAIQAALSNYLITFFGIPIAAIWLKEKLTSLAIIGGVLILGSTLLITAWENRQSRRSASVSAPQ</sequence>
<dbReference type="Proteomes" id="UP000238701">
    <property type="component" value="Unassembled WGS sequence"/>
</dbReference>
<dbReference type="InterPro" id="IPR000620">
    <property type="entry name" value="EamA_dom"/>
</dbReference>
<proteinExistence type="inferred from homology"/>
<feature type="transmembrane region" description="Helical" evidence="6">
    <location>
        <begin position="92"/>
        <end position="115"/>
    </location>
</feature>
<reference evidence="9" key="1">
    <citation type="submission" date="2018-02" db="EMBL/GenBank/DDBJ databases">
        <authorList>
            <person name="Hausmann B."/>
        </authorList>
    </citation>
    <scope>NUCLEOTIDE SEQUENCE [LARGE SCALE GENOMIC DNA]</scope>
    <source>
        <strain evidence="9">Peat soil MAG SbA1</strain>
    </source>
</reference>
<evidence type="ECO:0000313" key="9">
    <source>
        <dbReference type="Proteomes" id="UP000238701"/>
    </source>
</evidence>
<feature type="transmembrane region" description="Helical" evidence="6">
    <location>
        <begin position="184"/>
        <end position="202"/>
    </location>
</feature>
<evidence type="ECO:0000256" key="2">
    <source>
        <dbReference type="ARBA" id="ARBA00007362"/>
    </source>
</evidence>
<dbReference type="Pfam" id="PF00892">
    <property type="entry name" value="EamA"/>
    <property type="match status" value="2"/>
</dbReference>
<evidence type="ECO:0000313" key="8">
    <source>
        <dbReference type="EMBL" id="SPF40710.1"/>
    </source>
</evidence>
<feature type="transmembrane region" description="Helical" evidence="6">
    <location>
        <begin position="274"/>
        <end position="293"/>
    </location>
</feature>
<dbReference type="InterPro" id="IPR037185">
    <property type="entry name" value="EmrE-like"/>
</dbReference>
<dbReference type="GO" id="GO:0016020">
    <property type="term" value="C:membrane"/>
    <property type="evidence" value="ECO:0007669"/>
    <property type="project" value="UniProtKB-SubCell"/>
</dbReference>
<dbReference type="InterPro" id="IPR050638">
    <property type="entry name" value="AA-Vitamin_Transporters"/>
</dbReference>
<feature type="transmembrane region" description="Helical" evidence="6">
    <location>
        <begin position="66"/>
        <end position="86"/>
    </location>
</feature>
<comment type="subcellular location">
    <subcellularLocation>
        <location evidence="1">Membrane</location>
        <topology evidence="1">Multi-pass membrane protein</topology>
    </subcellularLocation>
</comment>
<evidence type="ECO:0000256" key="6">
    <source>
        <dbReference type="SAM" id="Phobius"/>
    </source>
</evidence>
<keyword evidence="5 6" id="KW-0472">Membrane</keyword>
<keyword evidence="4 6" id="KW-1133">Transmembrane helix</keyword>
<comment type="similarity">
    <text evidence="2">Belongs to the EamA transporter family.</text>
</comment>
<accession>A0A2U3KMC7</accession>
<dbReference type="SUPFAM" id="SSF103481">
    <property type="entry name" value="Multidrug resistance efflux transporter EmrE"/>
    <property type="match status" value="2"/>
</dbReference>
<evidence type="ECO:0000256" key="3">
    <source>
        <dbReference type="ARBA" id="ARBA00022692"/>
    </source>
</evidence>
<dbReference type="PANTHER" id="PTHR32322">
    <property type="entry name" value="INNER MEMBRANE TRANSPORTER"/>
    <property type="match status" value="1"/>
</dbReference>
<feature type="transmembrane region" description="Helical" evidence="6">
    <location>
        <begin position="28"/>
        <end position="46"/>
    </location>
</feature>
<feature type="transmembrane region" description="Helical" evidence="6">
    <location>
        <begin position="151"/>
        <end position="172"/>
    </location>
</feature>
<feature type="domain" description="EamA" evidence="7">
    <location>
        <begin position="5"/>
        <end position="136"/>
    </location>
</feature>
<feature type="transmembrane region" description="Helical" evidence="6">
    <location>
        <begin position="250"/>
        <end position="268"/>
    </location>
</feature>
<gene>
    <name evidence="8" type="ORF">SBA1_320039</name>
</gene>
<organism evidence="8 9">
    <name type="scientific">Candidatus Sulfotelmatobacter kueseliae</name>
    <dbReference type="NCBI Taxonomy" id="2042962"/>
    <lineage>
        <taxon>Bacteria</taxon>
        <taxon>Pseudomonadati</taxon>
        <taxon>Acidobacteriota</taxon>
        <taxon>Terriglobia</taxon>
        <taxon>Terriglobales</taxon>
        <taxon>Candidatus Korobacteraceae</taxon>
        <taxon>Candidatus Sulfotelmatobacter</taxon>
    </lineage>
</organism>
<dbReference type="AlphaFoldDB" id="A0A2U3KMC7"/>
<dbReference type="PANTHER" id="PTHR32322:SF2">
    <property type="entry name" value="EAMA DOMAIN-CONTAINING PROTEIN"/>
    <property type="match status" value="1"/>
</dbReference>
<evidence type="ECO:0000259" key="7">
    <source>
        <dbReference type="Pfam" id="PF00892"/>
    </source>
</evidence>
<feature type="transmembrane region" description="Helical" evidence="6">
    <location>
        <begin position="214"/>
        <end position="238"/>
    </location>
</feature>
<dbReference type="EMBL" id="OMOD01000125">
    <property type="protein sequence ID" value="SPF40710.1"/>
    <property type="molecule type" value="Genomic_DNA"/>
</dbReference>
<protein>
    <recommendedName>
        <fullName evidence="7">EamA domain-containing protein</fullName>
    </recommendedName>
</protein>
<evidence type="ECO:0000256" key="1">
    <source>
        <dbReference type="ARBA" id="ARBA00004141"/>
    </source>
</evidence>
<evidence type="ECO:0000256" key="5">
    <source>
        <dbReference type="ARBA" id="ARBA00023136"/>
    </source>
</evidence>
<feature type="transmembrane region" description="Helical" evidence="6">
    <location>
        <begin position="127"/>
        <end position="145"/>
    </location>
</feature>
<keyword evidence="3 6" id="KW-0812">Transmembrane</keyword>
<name>A0A2U3KMC7_9BACT</name>
<evidence type="ECO:0000256" key="4">
    <source>
        <dbReference type="ARBA" id="ARBA00022989"/>
    </source>
</evidence>